<dbReference type="OrthoDB" id="6250975at2759"/>
<organism evidence="9 10">
    <name type="scientific">Fasciola gigantica</name>
    <name type="common">Giant liver fluke</name>
    <dbReference type="NCBI Taxonomy" id="46835"/>
    <lineage>
        <taxon>Eukaryota</taxon>
        <taxon>Metazoa</taxon>
        <taxon>Spiralia</taxon>
        <taxon>Lophotrochozoa</taxon>
        <taxon>Platyhelminthes</taxon>
        <taxon>Trematoda</taxon>
        <taxon>Digenea</taxon>
        <taxon>Plagiorchiida</taxon>
        <taxon>Echinostomata</taxon>
        <taxon>Echinostomatoidea</taxon>
        <taxon>Fasciolidae</taxon>
        <taxon>Fasciola</taxon>
    </lineage>
</organism>
<name>A0A504YIR4_FASGI</name>
<evidence type="ECO:0008006" key="11">
    <source>
        <dbReference type="Google" id="ProtNLM"/>
    </source>
</evidence>
<keyword evidence="10" id="KW-1185">Reference proteome</keyword>
<evidence type="ECO:0000256" key="5">
    <source>
        <dbReference type="ARBA" id="ARBA00022490"/>
    </source>
</evidence>
<accession>A0A504YIR4</accession>
<evidence type="ECO:0000313" key="10">
    <source>
        <dbReference type="Proteomes" id="UP000316759"/>
    </source>
</evidence>
<feature type="compositionally biased region" description="Low complexity" evidence="8">
    <location>
        <begin position="1103"/>
        <end position="1121"/>
    </location>
</feature>
<dbReference type="Pfam" id="PF12372">
    <property type="entry name" value="Htt_N-HEAT"/>
    <property type="match status" value="2"/>
</dbReference>
<dbReference type="PANTHER" id="PTHR10170:SF10">
    <property type="entry name" value="HUNTINGTIN"/>
    <property type="match status" value="1"/>
</dbReference>
<gene>
    <name evidence="9" type="ORF">FGIG_05529</name>
</gene>
<dbReference type="PANTHER" id="PTHR10170">
    <property type="entry name" value="HUNTINGTON DISEASE PROTEIN"/>
    <property type="match status" value="1"/>
</dbReference>
<evidence type="ECO:0000256" key="1">
    <source>
        <dbReference type="ARBA" id="ARBA00002907"/>
    </source>
</evidence>
<keyword evidence="6" id="KW-0539">Nucleus</keyword>
<evidence type="ECO:0000256" key="6">
    <source>
        <dbReference type="ARBA" id="ARBA00023242"/>
    </source>
</evidence>
<dbReference type="EMBL" id="SUNJ01008559">
    <property type="protein sequence ID" value="TPP61144.1"/>
    <property type="molecule type" value="Genomic_DNA"/>
</dbReference>
<comment type="subcellular location">
    <subcellularLocation>
        <location evidence="3">Cytoplasm</location>
    </subcellularLocation>
    <subcellularLocation>
        <location evidence="2">Nucleus</location>
    </subcellularLocation>
</comment>
<feature type="region of interest" description="Disordered" evidence="8">
    <location>
        <begin position="290"/>
        <end position="348"/>
    </location>
</feature>
<sequence length="2570" mass="283911">MNLNSTTEINLLNTLRTLGVLQNQSTPNPMDITDTGTNSVPNGVACQTLPTVDSVHVAVSQLSRNELLRATQHLVEGLLRVQTRASATAPSYLGVVFPCLFHLTNNEHQDVRIAADEGINKLIKFLRVSMTHQVIFELLLEIKRGQNPRSIVAALSKFAMLTPRIRPSKLRFYTASLLPVLIDVCRRDDESIFKTLIEHFPRIASQLFYHATERELREARYYCRLILATEILNRNAKCHILPFIFCDFPSAELIDPNETISSQRRGGLLNTLRYLAIAWHEVLNANPSSLLDEHSPNSHPRGTVSRPEFRSPTTVNEPRLAAHSGTDVRGLGPVDSESSPSYTTGTTANNSGTCNLENLLLCLGFPLLSYLSSPRNSANHWASQLYHQETEVTEIVEQLWSFAFLVSLDLASSSNGITVCTAALEALSQMLQTGCPARLYLRRWVFRDMNWLTTSTPYTGFSSSLSVSSYEPSLIDESEETQNLSINPHRQLSHSSLDAELSNDILGPSNTSEPSLVRSLSSNSLVSLDPPDSEMTEPNQRSQQQQVDEIRKQLSAVRAQLVRQGSLNGINSVATDGDYALVSSEASDDAEADDASAVVSVSGAPLESKSARLLTLREFLAQIVVTTRLNSSTSSRDHGFPLSECHWLLDYLVLHFCLVPNVSNIPRPDVLPRTSSQLLVVTCLTQLCRFYPHLFLVPLQLDRCCSQSSETVDFPTAVDLILDLMEFHSDPQLRGQLCVLSGRLIAAFLTTENLVVSKIVGADLTPNWPDWSKAQSQLERLLTGLNTVLATETVGNIVRLAVIGLAHSANAILQFGGRAHHSHSEQQQQQQLFCSPSLGARLLRCLATYLVKLARHSYRLVRRECMVMIGKLDWHQILYLECQPDTKSPCHNLTRPVRLIDLAWIECWRLLFDPDGDLRAFAADTLLTLSTVLTASGTDTIPAPRHTRLLHHYLERRLHYWFSNSYSLTRAPAVSHGLTECWSSQSYPPCLSDIPIELDVGPATIRHHLPDSVGTNLPYLELINAEDLKHRASLSGPMKLFRQCVSALLELPCASLLTDDRHMLHGVIHCLNRMLGQTHILAHSRIWYDECSISPDPSRVIKSSSAAEATTTTTTNSAGSTDNTPSQSLLDRQRRPRIALLSWHCLTLLSATNVIAVDLELHAEVVSLTTGCLTLDEINPGPAPAGLIADPFHPDAPIGILNSISILAQTGANAVAQATQAAANKAVHSAAATATANLATISGDLTGDNDRFMGILRVYLFALSRLMTNIRLAEIAPYSEELLAYVSKLYHWQPAFCLDAASQILRAFVGTNLISHWDEHLARLYNISLNGSYASDQGHCETADRGQTSVKSTLESGMERVGVLNIMNQLFKRHRNRVGLLSAESSIPISSIAKWTETTAHLSRTPITAWIRFARQWRVPLPLTSRASVIKSELAQFFKVFEHIVLQSMEMYRWTTCSDLQTSILNLLTHLICLRLNYEQLDTGQNLSLEVQRQTPLSTAKHGFRGCSSNDTFNGSANSRSPAVTITCPQATRQRLVHAMFRFLVSLAYYPQKSKPVEATSATGISSEEGSNVANAAPSSAKLVEFGQVARKYQLANEDRMPRQAEVQREAVLGFMLRRLAHLPASYDQLCLILEEASLNPNVTDGSQPAVIGGDRPSKVVEAIFSAILAHLNSGTAVLNTRDDFSALLRLFDHVLLALTSQPIVNAELCSKMLQQLNKIMIAAVQSRILFDGHTDSIVFRRWAVMHVACTRLFLNLLRLLERSDRAANRTGGTSVDRVFDAASPCPGLGQRQDTMDCLKLLSILASFTTLLLIPLIGKTTLFLLRSQMTDLNSLPLSVLDAILDATHNHLCSYPQLANQLSLLVLNGVETADTSVGLFIQILLNHLINLHDLVESDFYQIALTKFGLWNPVEISWLSDPTWDHDCAQLLTFIADIRRSTESYPGETNRMLENLCTASYPWLNSTSTVLADEIVTQTVLLTYLRESLNQEEKSVTLCHELFNSASDYAPDGNLVSIKRLFTLWQMGEPAVRQFFSRIGQCATSSRFLLEQCARIIPHLSLSDLRISLQLIVGPLHPSVAGQQLAVLWDHFIAPRQLHDRMDSKCSGCARNPLPLGLQNQAIRAACVQLERLIRSVTVPIPLAVLMDYCTRLPRHLTLPGLVQLGELLDRLVDKMAPGELSPRQGRVAPQHEQSDTVLDVVSVIKRIDENRPDWLLVPIQSLLTGPCSITGVRMATRLLQLLVSLKVEHIDQKIKELLRKTCPSCCSRLLQYALTLDSGLPYPGLGESNKTSPMSEVRVSKITPQMNTLFKMAQDSLLDQIQKIVLHPEQLIVHESDCLLRDSAHSRLTGLCIALVHYLRLVPYLAATDAIPIESESLALRFLRILVETKKQDHNLNRGQVYSAWGFRADETEQATFDSFTEGQKRVLDLMDTLLQITAGQCLKGVDMLGDEANQILATFFAFLAAVDHSGLLAPSHPSLFAPGNGWCPDPVPASVIAAFTSLSSSCSASAVFAGPSTTVPNVVAATGWTIEPQGFVQPKSAARSLSSVKIGTGVGQRIRVGRGSERLPDW</sequence>
<feature type="region of interest" description="Disordered" evidence="8">
    <location>
        <begin position="501"/>
        <end position="544"/>
    </location>
</feature>
<comment type="caution">
    <text evidence="9">The sequence shown here is derived from an EMBL/GenBank/DDBJ whole genome shotgun (WGS) entry which is preliminary data.</text>
</comment>
<evidence type="ECO:0000256" key="3">
    <source>
        <dbReference type="ARBA" id="ARBA00004496"/>
    </source>
</evidence>
<feature type="region of interest" description="Disordered" evidence="8">
    <location>
        <begin position="1102"/>
        <end position="1129"/>
    </location>
</feature>
<dbReference type="InterPro" id="IPR028426">
    <property type="entry name" value="Huntingtin_fam"/>
</dbReference>
<dbReference type="InterPro" id="IPR016024">
    <property type="entry name" value="ARM-type_fold"/>
</dbReference>
<evidence type="ECO:0000313" key="9">
    <source>
        <dbReference type="EMBL" id="TPP61144.1"/>
    </source>
</evidence>
<dbReference type="STRING" id="46835.A0A504YIR4"/>
<evidence type="ECO:0000256" key="7">
    <source>
        <dbReference type="PROSITE-ProRule" id="PRU00103"/>
    </source>
</evidence>
<dbReference type="PROSITE" id="PS50077">
    <property type="entry name" value="HEAT_REPEAT"/>
    <property type="match status" value="1"/>
</dbReference>
<proteinExistence type="inferred from homology"/>
<dbReference type="GO" id="GO:0005634">
    <property type="term" value="C:nucleus"/>
    <property type="evidence" value="ECO:0007669"/>
    <property type="project" value="UniProtKB-SubCell"/>
</dbReference>
<dbReference type="InterPro" id="IPR024613">
    <property type="entry name" value="Huntingtin_N_HEAT_rpt-2"/>
</dbReference>
<comment type="function">
    <text evidence="1">May play a role in microtubule-mediated transport or vesicle function.</text>
</comment>
<keyword evidence="5" id="KW-0963">Cytoplasm</keyword>
<dbReference type="Pfam" id="PF20926">
    <property type="entry name" value="Htt_N-HEAT_1"/>
    <property type="match status" value="1"/>
</dbReference>
<dbReference type="InterPro" id="IPR011989">
    <property type="entry name" value="ARM-like"/>
</dbReference>
<feature type="compositionally biased region" description="Polar residues" evidence="8">
    <location>
        <begin position="336"/>
        <end position="348"/>
    </location>
</feature>
<dbReference type="Gene3D" id="1.25.10.10">
    <property type="entry name" value="Leucine-rich Repeat Variant"/>
    <property type="match status" value="1"/>
</dbReference>
<dbReference type="GO" id="GO:0005737">
    <property type="term" value="C:cytoplasm"/>
    <property type="evidence" value="ECO:0007669"/>
    <property type="project" value="UniProtKB-SubCell"/>
</dbReference>
<dbReference type="InterPro" id="IPR048411">
    <property type="entry name" value="Htt_N_HEAT_rpt-1"/>
</dbReference>
<evidence type="ECO:0000256" key="4">
    <source>
        <dbReference type="ARBA" id="ARBA00007153"/>
    </source>
</evidence>
<evidence type="ECO:0000256" key="2">
    <source>
        <dbReference type="ARBA" id="ARBA00004123"/>
    </source>
</evidence>
<dbReference type="Proteomes" id="UP000316759">
    <property type="component" value="Unassembled WGS sequence"/>
</dbReference>
<feature type="compositionally biased region" description="Low complexity" evidence="8">
    <location>
        <begin position="512"/>
        <end position="530"/>
    </location>
</feature>
<feature type="repeat" description="HEAT" evidence="7">
    <location>
        <begin position="96"/>
        <end position="133"/>
    </location>
</feature>
<reference evidence="9 10" key="1">
    <citation type="submission" date="2019-04" db="EMBL/GenBank/DDBJ databases">
        <title>Annotation for the trematode Fasciola gigantica.</title>
        <authorList>
            <person name="Choi Y.-J."/>
        </authorList>
    </citation>
    <scope>NUCLEOTIDE SEQUENCE [LARGE SCALE GENOMIC DNA]</scope>
    <source>
        <strain evidence="9">Uganda_cow_1</strain>
    </source>
</reference>
<dbReference type="InterPro" id="IPR021133">
    <property type="entry name" value="HEAT_type_2"/>
</dbReference>
<evidence type="ECO:0000256" key="8">
    <source>
        <dbReference type="SAM" id="MobiDB-lite"/>
    </source>
</evidence>
<comment type="similarity">
    <text evidence="4">Belongs to the huntingtin family.</text>
</comment>
<dbReference type="SUPFAM" id="SSF48371">
    <property type="entry name" value="ARM repeat"/>
    <property type="match status" value="1"/>
</dbReference>
<protein>
    <recommendedName>
        <fullName evidence="11">Huntingtin</fullName>
    </recommendedName>
</protein>